<dbReference type="Pfam" id="PF01625">
    <property type="entry name" value="PMSR"/>
    <property type="match status" value="1"/>
</dbReference>
<proteinExistence type="inferred from homology"/>
<feature type="active site" evidence="5">
    <location>
        <position position="11"/>
    </location>
</feature>
<reference evidence="7 8" key="1">
    <citation type="submission" date="2024-09" db="EMBL/GenBank/DDBJ databases">
        <authorList>
            <person name="Sun Q."/>
            <person name="Mori K."/>
        </authorList>
    </citation>
    <scope>NUCLEOTIDE SEQUENCE [LARGE SCALE GENOMIC DNA]</scope>
    <source>
        <strain evidence="7 8">NCAIM B.02604</strain>
    </source>
</reference>
<keyword evidence="8" id="KW-1185">Reference proteome</keyword>
<dbReference type="EC" id="1.8.4.11" evidence="5"/>
<dbReference type="InterPro" id="IPR002569">
    <property type="entry name" value="Met_Sox_Rdtase_MsrA_dom"/>
</dbReference>
<name>A0ABV6PC99_9MICC</name>
<evidence type="ECO:0000313" key="7">
    <source>
        <dbReference type="EMBL" id="MFC0582751.1"/>
    </source>
</evidence>
<organism evidence="7 8">
    <name type="scientific">Micrococcoides hystricis</name>
    <dbReference type="NCBI Taxonomy" id="1572761"/>
    <lineage>
        <taxon>Bacteria</taxon>
        <taxon>Bacillati</taxon>
        <taxon>Actinomycetota</taxon>
        <taxon>Actinomycetes</taxon>
        <taxon>Micrococcales</taxon>
        <taxon>Micrococcaceae</taxon>
        <taxon>Micrococcoides</taxon>
    </lineage>
</organism>
<accession>A0ABV6PC99</accession>
<dbReference type="NCBIfam" id="TIGR00401">
    <property type="entry name" value="msrA"/>
    <property type="match status" value="1"/>
</dbReference>
<dbReference type="GO" id="GO:0008113">
    <property type="term" value="F:peptide-methionine (S)-S-oxide reductase activity"/>
    <property type="evidence" value="ECO:0007669"/>
    <property type="project" value="UniProtKB-EC"/>
</dbReference>
<dbReference type="InterPro" id="IPR036509">
    <property type="entry name" value="Met_Sox_Rdtase_MsrA_sf"/>
</dbReference>
<comment type="function">
    <text evidence="5">Has an important function as a repair enzyme for proteins that have been inactivated by oxidation. Catalyzes the reversible oxidation-reduction of methionine sulfoxide in proteins to methionine.</text>
</comment>
<evidence type="ECO:0000256" key="4">
    <source>
        <dbReference type="ARBA" id="ARBA00048782"/>
    </source>
</evidence>
<dbReference type="SUPFAM" id="SSF55068">
    <property type="entry name" value="Peptide methionine sulfoxide reductase"/>
    <property type="match status" value="1"/>
</dbReference>
<comment type="catalytic activity">
    <reaction evidence="3 5">
        <text>L-methionyl-[protein] + [thioredoxin]-disulfide + H2O = L-methionyl-(S)-S-oxide-[protein] + [thioredoxin]-dithiol</text>
        <dbReference type="Rhea" id="RHEA:14217"/>
        <dbReference type="Rhea" id="RHEA-COMP:10698"/>
        <dbReference type="Rhea" id="RHEA-COMP:10700"/>
        <dbReference type="Rhea" id="RHEA-COMP:12313"/>
        <dbReference type="Rhea" id="RHEA-COMP:12315"/>
        <dbReference type="ChEBI" id="CHEBI:15377"/>
        <dbReference type="ChEBI" id="CHEBI:16044"/>
        <dbReference type="ChEBI" id="CHEBI:29950"/>
        <dbReference type="ChEBI" id="CHEBI:44120"/>
        <dbReference type="ChEBI" id="CHEBI:50058"/>
        <dbReference type="EC" id="1.8.4.11"/>
    </reaction>
</comment>
<dbReference type="Proteomes" id="UP001589862">
    <property type="component" value="Unassembled WGS sequence"/>
</dbReference>
<comment type="similarity">
    <text evidence="1 5">Belongs to the MsrA Met sulfoxide reductase family.</text>
</comment>
<comment type="caution">
    <text evidence="7">The sequence shown here is derived from an EMBL/GenBank/DDBJ whole genome shotgun (WGS) entry which is preliminary data.</text>
</comment>
<dbReference type="PANTHER" id="PTHR43774">
    <property type="entry name" value="PEPTIDE METHIONINE SULFOXIDE REDUCTASE"/>
    <property type="match status" value="1"/>
</dbReference>
<dbReference type="PANTHER" id="PTHR43774:SF1">
    <property type="entry name" value="PEPTIDE METHIONINE SULFOXIDE REDUCTASE MSRA 2"/>
    <property type="match status" value="1"/>
</dbReference>
<dbReference type="HAMAP" id="MF_01401">
    <property type="entry name" value="MsrA"/>
    <property type="match status" value="1"/>
</dbReference>
<comment type="catalytic activity">
    <reaction evidence="4 5">
        <text>[thioredoxin]-disulfide + L-methionine + H2O = L-methionine (S)-S-oxide + [thioredoxin]-dithiol</text>
        <dbReference type="Rhea" id="RHEA:19993"/>
        <dbReference type="Rhea" id="RHEA-COMP:10698"/>
        <dbReference type="Rhea" id="RHEA-COMP:10700"/>
        <dbReference type="ChEBI" id="CHEBI:15377"/>
        <dbReference type="ChEBI" id="CHEBI:29950"/>
        <dbReference type="ChEBI" id="CHEBI:50058"/>
        <dbReference type="ChEBI" id="CHEBI:57844"/>
        <dbReference type="ChEBI" id="CHEBI:58772"/>
        <dbReference type="EC" id="1.8.4.11"/>
    </reaction>
</comment>
<dbReference type="RefSeq" id="WP_377460145.1">
    <property type="nucleotide sequence ID" value="NZ_JBHLUB010000031.1"/>
</dbReference>
<evidence type="ECO:0000313" key="8">
    <source>
        <dbReference type="Proteomes" id="UP001589862"/>
    </source>
</evidence>
<gene>
    <name evidence="5 7" type="primary">msrA</name>
    <name evidence="7" type="ORF">ACFFFR_10245</name>
</gene>
<evidence type="ECO:0000259" key="6">
    <source>
        <dbReference type="Pfam" id="PF01625"/>
    </source>
</evidence>
<keyword evidence="2 5" id="KW-0560">Oxidoreductase</keyword>
<dbReference type="EMBL" id="JBHLUB010000031">
    <property type="protein sequence ID" value="MFC0582751.1"/>
    <property type="molecule type" value="Genomic_DNA"/>
</dbReference>
<feature type="domain" description="Peptide methionine sulphoxide reductase MsrA" evidence="6">
    <location>
        <begin position="5"/>
        <end position="155"/>
    </location>
</feature>
<evidence type="ECO:0000256" key="5">
    <source>
        <dbReference type="HAMAP-Rule" id="MF_01401"/>
    </source>
</evidence>
<evidence type="ECO:0000256" key="3">
    <source>
        <dbReference type="ARBA" id="ARBA00047806"/>
    </source>
</evidence>
<sequence>MNDSLVVAGGCFWCLDAVYRQVEGVKDVVSGYTGGHTANPFYEQVCAGGSGHAEAVEVVFDPQVISREQIMELFFVSHDPTTLNRQGYDVGTQYRSALFYRSEEEKQFFTEQIQHAQQFWADPIVTTLEPLGTFHVAEPIHQDFYANNPYSGYCQVIINPKVAKVRQYYSSWLKS</sequence>
<evidence type="ECO:0000256" key="1">
    <source>
        <dbReference type="ARBA" id="ARBA00005591"/>
    </source>
</evidence>
<evidence type="ECO:0000256" key="2">
    <source>
        <dbReference type="ARBA" id="ARBA00023002"/>
    </source>
</evidence>
<protein>
    <recommendedName>
        <fullName evidence="5">Peptide methionine sulfoxide reductase MsrA</fullName>
        <shortName evidence="5">Protein-methionine-S-oxide reductase</shortName>
        <ecNumber evidence="5">1.8.4.11</ecNumber>
    </recommendedName>
    <alternativeName>
        <fullName evidence="5">Peptide-methionine (S)-S-oxide reductase</fullName>
        <shortName evidence="5">Peptide Met(O) reductase</shortName>
    </alternativeName>
</protein>
<dbReference type="Gene3D" id="3.30.1060.10">
    <property type="entry name" value="Peptide methionine sulphoxide reductase MsrA"/>
    <property type="match status" value="1"/>
</dbReference>